<evidence type="ECO:0000313" key="2">
    <source>
        <dbReference type="Proteomes" id="UP000027586"/>
    </source>
</evidence>
<dbReference type="Proteomes" id="UP000027586">
    <property type="component" value="Unassembled WGS sequence"/>
</dbReference>
<reference evidence="1" key="1">
    <citation type="submission" date="2013-08" db="EMBL/GenBank/DDBJ databases">
        <title>Gene expansion shapes genome architecture in the human pathogen Lichtheimia corymbifera: an evolutionary genomics analysis in the ancient terrestrial Mucorales (Mucoromycotina).</title>
        <authorList>
            <person name="Schwartze V.U."/>
            <person name="Winter S."/>
            <person name="Shelest E."/>
            <person name="Marcet-Houben M."/>
            <person name="Horn F."/>
            <person name="Wehner S."/>
            <person name="Hoffmann K."/>
            <person name="Riege K."/>
            <person name="Sammeth M."/>
            <person name="Nowrousian M."/>
            <person name="Valiante V."/>
            <person name="Linde J."/>
            <person name="Jacobsen I.D."/>
            <person name="Marz M."/>
            <person name="Brakhage A.A."/>
            <person name="Gabaldon T."/>
            <person name="Bocker S."/>
            <person name="Voigt K."/>
        </authorList>
    </citation>
    <scope>NUCLEOTIDE SEQUENCE [LARGE SCALE GENOMIC DNA]</scope>
    <source>
        <strain evidence="1">FSU 9682</strain>
    </source>
</reference>
<accession>A0A068RZ39</accession>
<dbReference type="AlphaFoldDB" id="A0A068RZ39"/>
<sequence length="97" mass="10840">MWADNTGCGEPCDSFLWYLQRTIYHMNCLYASVLDSALAIKYVSSTNLSESLAGGQQRDPSLFFLHTPFSLYTHTFIGFFPPPCILLKGSYCNPSDG</sequence>
<protein>
    <submittedName>
        <fullName evidence="1">Uncharacterized protein</fullName>
    </submittedName>
</protein>
<comment type="caution">
    <text evidence="1">The sequence shown here is derived from an EMBL/GenBank/DDBJ whole genome shotgun (WGS) entry which is preliminary data.</text>
</comment>
<gene>
    <name evidence="1" type="ORF">LCOR_06187.1</name>
</gene>
<dbReference type="VEuPathDB" id="FungiDB:LCOR_06187.1"/>
<organism evidence="1 2">
    <name type="scientific">Lichtheimia corymbifera JMRC:FSU:9682</name>
    <dbReference type="NCBI Taxonomy" id="1263082"/>
    <lineage>
        <taxon>Eukaryota</taxon>
        <taxon>Fungi</taxon>
        <taxon>Fungi incertae sedis</taxon>
        <taxon>Mucoromycota</taxon>
        <taxon>Mucoromycotina</taxon>
        <taxon>Mucoromycetes</taxon>
        <taxon>Mucorales</taxon>
        <taxon>Lichtheimiaceae</taxon>
        <taxon>Lichtheimia</taxon>
    </lineage>
</organism>
<evidence type="ECO:0000313" key="1">
    <source>
        <dbReference type="EMBL" id="CDH54990.1"/>
    </source>
</evidence>
<proteinExistence type="predicted"/>
<dbReference type="EMBL" id="CBTN010000026">
    <property type="protein sequence ID" value="CDH54990.1"/>
    <property type="molecule type" value="Genomic_DNA"/>
</dbReference>
<keyword evidence="2" id="KW-1185">Reference proteome</keyword>
<name>A0A068RZ39_9FUNG</name>